<dbReference type="InterPro" id="IPR013087">
    <property type="entry name" value="Znf_C2H2_type"/>
</dbReference>
<feature type="domain" description="C2H2-type" evidence="8">
    <location>
        <begin position="60"/>
        <end position="87"/>
    </location>
</feature>
<dbReference type="GO" id="GO:0031519">
    <property type="term" value="C:PcG protein complex"/>
    <property type="evidence" value="ECO:0007669"/>
    <property type="project" value="TreeGrafter"/>
</dbReference>
<dbReference type="Pfam" id="PF00096">
    <property type="entry name" value="zf-C2H2"/>
    <property type="match status" value="4"/>
</dbReference>
<name>A0A3B4F3C0_9CICH</name>
<feature type="compositionally biased region" description="Basic and acidic residues" evidence="7">
    <location>
        <begin position="34"/>
        <end position="43"/>
    </location>
</feature>
<feature type="region of interest" description="Disordered" evidence="7">
    <location>
        <begin position="1"/>
        <end position="54"/>
    </location>
</feature>
<evidence type="ECO:0000256" key="7">
    <source>
        <dbReference type="SAM" id="MobiDB-lite"/>
    </source>
</evidence>
<dbReference type="AlphaFoldDB" id="A0A3B4F3C0"/>
<reference evidence="9" key="1">
    <citation type="submission" date="2023-09" db="UniProtKB">
        <authorList>
            <consortium name="Ensembl"/>
        </authorList>
    </citation>
    <scope>IDENTIFICATION</scope>
</reference>
<evidence type="ECO:0000256" key="5">
    <source>
        <dbReference type="ARBA" id="ARBA00023242"/>
    </source>
</evidence>
<dbReference type="GO" id="GO:0000785">
    <property type="term" value="C:chromatin"/>
    <property type="evidence" value="ECO:0007669"/>
    <property type="project" value="TreeGrafter"/>
</dbReference>
<feature type="domain" description="C2H2-type" evidence="8">
    <location>
        <begin position="144"/>
        <end position="171"/>
    </location>
</feature>
<evidence type="ECO:0000256" key="2">
    <source>
        <dbReference type="ARBA" id="ARBA00022737"/>
    </source>
</evidence>
<organism evidence="9">
    <name type="scientific">Pundamilia nyererei</name>
    <dbReference type="NCBI Taxonomy" id="303518"/>
    <lineage>
        <taxon>Eukaryota</taxon>
        <taxon>Metazoa</taxon>
        <taxon>Chordata</taxon>
        <taxon>Craniata</taxon>
        <taxon>Vertebrata</taxon>
        <taxon>Euteleostomi</taxon>
        <taxon>Actinopterygii</taxon>
        <taxon>Neopterygii</taxon>
        <taxon>Teleostei</taxon>
        <taxon>Neoteleostei</taxon>
        <taxon>Acanthomorphata</taxon>
        <taxon>Ovalentaria</taxon>
        <taxon>Cichlomorphae</taxon>
        <taxon>Cichliformes</taxon>
        <taxon>Cichlidae</taxon>
        <taxon>African cichlids</taxon>
        <taxon>Pseudocrenilabrinae</taxon>
        <taxon>Haplochromini</taxon>
        <taxon>Pundamilia</taxon>
    </lineage>
</organism>
<dbReference type="GeneTree" id="ENSGT01150000286952"/>
<evidence type="ECO:0000256" key="3">
    <source>
        <dbReference type="ARBA" id="ARBA00022771"/>
    </source>
</evidence>
<dbReference type="PROSITE" id="PS00028">
    <property type="entry name" value="ZINC_FINGER_C2H2_1"/>
    <property type="match status" value="4"/>
</dbReference>
<dbReference type="GO" id="GO:0000981">
    <property type="term" value="F:DNA-binding transcription factor activity, RNA polymerase II-specific"/>
    <property type="evidence" value="ECO:0007669"/>
    <property type="project" value="TreeGrafter"/>
</dbReference>
<evidence type="ECO:0000256" key="6">
    <source>
        <dbReference type="PROSITE-ProRule" id="PRU00042"/>
    </source>
</evidence>
<protein>
    <recommendedName>
        <fullName evidence="8">C2H2-type domain-containing protein</fullName>
    </recommendedName>
</protein>
<feature type="domain" description="C2H2-type" evidence="8">
    <location>
        <begin position="116"/>
        <end position="143"/>
    </location>
</feature>
<accession>A0A3B4F3C0</accession>
<evidence type="ECO:0000256" key="4">
    <source>
        <dbReference type="ARBA" id="ARBA00022833"/>
    </source>
</evidence>
<keyword evidence="5" id="KW-0539">Nucleus</keyword>
<evidence type="ECO:0000256" key="1">
    <source>
        <dbReference type="ARBA" id="ARBA00022723"/>
    </source>
</evidence>
<dbReference type="PANTHER" id="PTHR14003">
    <property type="entry name" value="TRANSCRIPTIONAL REPRESSOR PROTEIN YY"/>
    <property type="match status" value="1"/>
</dbReference>
<dbReference type="FunFam" id="3.30.160.60:FF:000912">
    <property type="entry name" value="Zinc finger protein 660"/>
    <property type="match status" value="3"/>
</dbReference>
<dbReference type="InterPro" id="IPR036236">
    <property type="entry name" value="Znf_C2H2_sf"/>
</dbReference>
<dbReference type="Ensembl" id="ENSPNYT00000003770.1">
    <property type="protein sequence ID" value="ENSPNYP00000003676.1"/>
    <property type="gene ID" value="ENSPNYG00000002851.1"/>
</dbReference>
<keyword evidence="2" id="KW-0677">Repeat</keyword>
<evidence type="ECO:0000259" key="8">
    <source>
        <dbReference type="PROSITE" id="PS50157"/>
    </source>
</evidence>
<keyword evidence="4" id="KW-0862">Zinc</keyword>
<dbReference type="PANTHER" id="PTHR14003:SF23">
    <property type="entry name" value="ZINC FINGER PROTEIN 143"/>
    <property type="match status" value="1"/>
</dbReference>
<feature type="domain" description="C2H2-type" evidence="8">
    <location>
        <begin position="88"/>
        <end position="115"/>
    </location>
</feature>
<sequence length="176" mass="20548">MEDPSQIKGQQEELSTTEEEKPLVLMQETANFPSREKSDHSESEPYEDESKDVQNSKTAKLCRTCGKRFIWKSDLTKHMRNHTGEKPHCCSTCGKRFFLKSNLKTHMRIHTGEKPHCCSTCWKRFTRKSHLNMHMQIHTGEKPHCCSTCGKRFTRKSHLNMHMRIHTGEKPHSVLL</sequence>
<keyword evidence="3 6" id="KW-0863">Zinc-finger</keyword>
<dbReference type="STRING" id="303518.ENSPNYP00000003676"/>
<keyword evidence="1" id="KW-0479">Metal-binding</keyword>
<dbReference type="GO" id="GO:0000978">
    <property type="term" value="F:RNA polymerase II cis-regulatory region sequence-specific DNA binding"/>
    <property type="evidence" value="ECO:0007669"/>
    <property type="project" value="TreeGrafter"/>
</dbReference>
<dbReference type="SUPFAM" id="SSF57667">
    <property type="entry name" value="beta-beta-alpha zinc fingers"/>
    <property type="match status" value="2"/>
</dbReference>
<evidence type="ECO:0000313" key="9">
    <source>
        <dbReference type="Ensembl" id="ENSPNYP00000003676.1"/>
    </source>
</evidence>
<proteinExistence type="predicted"/>
<dbReference type="Gene3D" id="3.30.160.60">
    <property type="entry name" value="Classic Zinc Finger"/>
    <property type="match status" value="4"/>
</dbReference>
<dbReference type="GO" id="GO:0008270">
    <property type="term" value="F:zinc ion binding"/>
    <property type="evidence" value="ECO:0007669"/>
    <property type="project" value="UniProtKB-KW"/>
</dbReference>
<dbReference type="SMART" id="SM00355">
    <property type="entry name" value="ZnF_C2H2"/>
    <property type="match status" value="4"/>
</dbReference>
<dbReference type="GO" id="GO:0005667">
    <property type="term" value="C:transcription regulator complex"/>
    <property type="evidence" value="ECO:0007669"/>
    <property type="project" value="TreeGrafter"/>
</dbReference>
<dbReference type="FunFam" id="3.30.160.60:FF:000417">
    <property type="entry name" value="Zinc finger protein"/>
    <property type="match status" value="1"/>
</dbReference>
<dbReference type="PROSITE" id="PS50157">
    <property type="entry name" value="ZINC_FINGER_C2H2_2"/>
    <property type="match status" value="4"/>
</dbReference>